<evidence type="ECO:0000256" key="6">
    <source>
        <dbReference type="ARBA" id="ARBA00022695"/>
    </source>
</evidence>
<dbReference type="Pfam" id="PF03118">
    <property type="entry name" value="RNA_pol_A_CTD"/>
    <property type="match status" value="1"/>
</dbReference>
<evidence type="ECO:0000313" key="14">
    <source>
        <dbReference type="Proteomes" id="UP000280307"/>
    </source>
</evidence>
<dbReference type="HAMAP" id="MF_00059">
    <property type="entry name" value="RNApol_bact_RpoA"/>
    <property type="match status" value="1"/>
</dbReference>
<dbReference type="NCBIfam" id="TIGR02027">
    <property type="entry name" value="rpoA"/>
    <property type="match status" value="1"/>
</dbReference>
<dbReference type="AlphaFoldDB" id="A0A426TZN9"/>
<dbReference type="FunFam" id="2.170.120.12:FF:000001">
    <property type="entry name" value="DNA-directed RNA polymerase subunit alpha"/>
    <property type="match status" value="1"/>
</dbReference>
<dbReference type="GO" id="GO:0005737">
    <property type="term" value="C:cytoplasm"/>
    <property type="evidence" value="ECO:0007669"/>
    <property type="project" value="UniProtKB-ARBA"/>
</dbReference>
<dbReference type="Gene3D" id="2.170.120.12">
    <property type="entry name" value="DNA-directed RNA polymerase, insert domain"/>
    <property type="match status" value="1"/>
</dbReference>
<feature type="region of interest" description="Alpha N-terminal domain (alpha-NTD)" evidence="11">
    <location>
        <begin position="1"/>
        <end position="235"/>
    </location>
</feature>
<dbReference type="SMART" id="SM00662">
    <property type="entry name" value="RPOLD"/>
    <property type="match status" value="1"/>
</dbReference>
<comment type="catalytic activity">
    <reaction evidence="10 11">
        <text>RNA(n) + a ribonucleoside 5'-triphosphate = RNA(n+1) + diphosphate</text>
        <dbReference type="Rhea" id="RHEA:21248"/>
        <dbReference type="Rhea" id="RHEA-COMP:14527"/>
        <dbReference type="Rhea" id="RHEA-COMP:17342"/>
        <dbReference type="ChEBI" id="CHEBI:33019"/>
        <dbReference type="ChEBI" id="CHEBI:61557"/>
        <dbReference type="ChEBI" id="CHEBI:140395"/>
        <dbReference type="EC" id="2.7.7.6"/>
    </reaction>
</comment>
<accession>A0A426TZN9</accession>
<keyword evidence="6 11" id="KW-0548">Nucleotidyltransferase</keyword>
<evidence type="ECO:0000313" key="13">
    <source>
        <dbReference type="EMBL" id="RRR71720.1"/>
    </source>
</evidence>
<comment type="function">
    <text evidence="11">DNA-dependent RNA polymerase catalyzes the transcription of DNA into RNA using the four ribonucleoside triphosphates as substrates.</text>
</comment>
<comment type="domain">
    <text evidence="11">The N-terminal domain is essential for RNAP assembly and basal transcription, whereas the C-terminal domain is involved in interaction with transcriptional regulators and with upstream promoter elements.</text>
</comment>
<dbReference type="GO" id="GO:0000428">
    <property type="term" value="C:DNA-directed RNA polymerase complex"/>
    <property type="evidence" value="ECO:0007669"/>
    <property type="project" value="UniProtKB-KW"/>
</dbReference>
<dbReference type="Gene3D" id="3.30.1360.10">
    <property type="entry name" value="RNA polymerase, RBP11-like subunit"/>
    <property type="match status" value="1"/>
</dbReference>
<comment type="similarity">
    <text evidence="1 11">Belongs to the RNA polymerase alpha chain family.</text>
</comment>
<name>A0A426TZN9_9CHLR</name>
<dbReference type="Pfam" id="PF01000">
    <property type="entry name" value="RNA_pol_A_bac"/>
    <property type="match status" value="1"/>
</dbReference>
<dbReference type="InterPro" id="IPR011262">
    <property type="entry name" value="DNA-dir_RNA_pol_insert"/>
</dbReference>
<dbReference type="InterPro" id="IPR036643">
    <property type="entry name" value="RNApol_insert_sf"/>
</dbReference>
<evidence type="ECO:0000256" key="2">
    <source>
        <dbReference type="ARBA" id="ARBA00012418"/>
    </source>
</evidence>
<dbReference type="Pfam" id="PF01193">
    <property type="entry name" value="RNA_pol_L"/>
    <property type="match status" value="1"/>
</dbReference>
<dbReference type="InterPro" id="IPR011260">
    <property type="entry name" value="RNAP_asu_C"/>
</dbReference>
<dbReference type="SUPFAM" id="SSF47789">
    <property type="entry name" value="C-terminal domain of RNA polymerase alpha subunit"/>
    <property type="match status" value="1"/>
</dbReference>
<dbReference type="NCBIfam" id="NF003519">
    <property type="entry name" value="PRK05182.2-5"/>
    <property type="match status" value="1"/>
</dbReference>
<evidence type="ECO:0000256" key="10">
    <source>
        <dbReference type="ARBA" id="ARBA00048552"/>
    </source>
</evidence>
<proteinExistence type="inferred from homology"/>
<keyword evidence="5 11" id="KW-0808">Transferase</keyword>
<evidence type="ECO:0000256" key="5">
    <source>
        <dbReference type="ARBA" id="ARBA00022679"/>
    </source>
</evidence>
<evidence type="ECO:0000256" key="7">
    <source>
        <dbReference type="ARBA" id="ARBA00023163"/>
    </source>
</evidence>
<dbReference type="Proteomes" id="UP000280307">
    <property type="component" value="Unassembled WGS sequence"/>
</dbReference>
<dbReference type="SUPFAM" id="SSF56553">
    <property type="entry name" value="Insert subdomain of RNA polymerase alpha subunit"/>
    <property type="match status" value="1"/>
</dbReference>
<dbReference type="InterPro" id="IPR036603">
    <property type="entry name" value="RBP11-like"/>
</dbReference>
<keyword evidence="7 11" id="KW-0804">Transcription</keyword>
<evidence type="ECO:0000256" key="3">
    <source>
        <dbReference type="ARBA" id="ARBA00015972"/>
    </source>
</evidence>
<dbReference type="Gene3D" id="1.10.150.20">
    <property type="entry name" value="5' to 3' exonuclease, C-terminal subdomain"/>
    <property type="match status" value="1"/>
</dbReference>
<organism evidence="13 14">
    <name type="scientific">Candidatus Viridilinea halotolerans</name>
    <dbReference type="NCBI Taxonomy" id="2491704"/>
    <lineage>
        <taxon>Bacteria</taxon>
        <taxon>Bacillati</taxon>
        <taxon>Chloroflexota</taxon>
        <taxon>Chloroflexia</taxon>
        <taxon>Chloroflexales</taxon>
        <taxon>Chloroflexineae</taxon>
        <taxon>Oscillochloridaceae</taxon>
        <taxon>Candidatus Viridilinea</taxon>
    </lineage>
</organism>
<comment type="caution">
    <text evidence="13">The sequence shown here is derived from an EMBL/GenBank/DDBJ whole genome shotgun (WGS) entry which is preliminary data.</text>
</comment>
<reference evidence="13 14" key="1">
    <citation type="submission" date="2018-12" db="EMBL/GenBank/DDBJ databases">
        <title>Genome Sequence of Candidatus Viridilinea halotolerans isolated from saline sulfide-rich spring.</title>
        <authorList>
            <person name="Grouzdev D.S."/>
            <person name="Burganskaya E.I."/>
            <person name="Krutkina M.S."/>
            <person name="Sukhacheva M.V."/>
            <person name="Gorlenko V.M."/>
        </authorList>
    </citation>
    <scope>NUCLEOTIDE SEQUENCE [LARGE SCALE GENOMIC DNA]</scope>
    <source>
        <strain evidence="13">Chok-6</strain>
    </source>
</reference>
<protein>
    <recommendedName>
        <fullName evidence="3 11">DNA-directed RNA polymerase subunit alpha</fullName>
        <shortName evidence="11">RNAP subunit alpha</shortName>
        <ecNumber evidence="2 11">2.7.7.6</ecNumber>
    </recommendedName>
    <alternativeName>
        <fullName evidence="9 11">RNA polymerase subunit alpha</fullName>
    </alternativeName>
    <alternativeName>
        <fullName evidence="8 11">Transcriptase subunit alpha</fullName>
    </alternativeName>
</protein>
<feature type="domain" description="DNA-directed RNA polymerase RpoA/D/Rpb3-type" evidence="12">
    <location>
        <begin position="22"/>
        <end position="227"/>
    </location>
</feature>
<dbReference type="InterPro" id="IPR011773">
    <property type="entry name" value="DNA-dir_RpoA"/>
</dbReference>
<dbReference type="InterPro" id="IPR011263">
    <property type="entry name" value="DNA-dir_RNA_pol_RpoA/D/Rpb3"/>
</dbReference>
<dbReference type="GO" id="GO:0006351">
    <property type="term" value="P:DNA-templated transcription"/>
    <property type="evidence" value="ECO:0007669"/>
    <property type="project" value="UniProtKB-UniRule"/>
</dbReference>
<evidence type="ECO:0000256" key="1">
    <source>
        <dbReference type="ARBA" id="ARBA00007123"/>
    </source>
</evidence>
<dbReference type="CDD" id="cd06928">
    <property type="entry name" value="RNAP_alpha_NTD"/>
    <property type="match status" value="1"/>
</dbReference>
<evidence type="ECO:0000256" key="9">
    <source>
        <dbReference type="ARBA" id="ARBA00033070"/>
    </source>
</evidence>
<comment type="subunit">
    <text evidence="11">Homodimer. The RNAP catalytic core consists of 2 alpha, 1 beta, 1 beta' and 1 omega subunit. When a sigma factor is associated with the core the holoenzyme is formed, which can initiate transcription.</text>
</comment>
<sequence>MQKIEPLIIQPQVSLLAAGTNYGRFAVEPLVSGHGSPLGNALRRVLLSSIPGAAITRIKLGNVIHEFSIIPGVLEDGTQLVLNVKGIRLRSYSERPVTMQLIKRGPGPVFARDIDAPSTVEIVNPQHYLCSIDDTSVFEMQLTAERGRGTSLADNNSGLNIGEIAIDALFSPVPQVNFVIEKTRVGLDTEYEKLTLEIWTDGTIKPGDALGHAAQVLTQHFGRISVFDQPDPVVEVAPPPGRTIPADVYHRTIDELGLSTRTYNSLRRADITTIGRLLELDDRALQGIRNLGPKGVEEIRLRLAAVGYLDGSELALLAVVDGIDDDDVDADADVDVDVDGEDVLTDDGGVSADA</sequence>
<feature type="region of interest" description="Alpha C-terminal domain (alpha-CTD)" evidence="11">
    <location>
        <begin position="247"/>
        <end position="354"/>
    </location>
</feature>
<dbReference type="SUPFAM" id="SSF55257">
    <property type="entry name" value="RBP11-like subunits of RNA polymerase"/>
    <property type="match status" value="1"/>
</dbReference>
<dbReference type="EC" id="2.7.7.6" evidence="2 11"/>
<evidence type="ECO:0000256" key="8">
    <source>
        <dbReference type="ARBA" id="ARBA00032524"/>
    </source>
</evidence>
<dbReference type="EMBL" id="RSAS01000432">
    <property type="protein sequence ID" value="RRR71720.1"/>
    <property type="molecule type" value="Genomic_DNA"/>
</dbReference>
<evidence type="ECO:0000256" key="4">
    <source>
        <dbReference type="ARBA" id="ARBA00022478"/>
    </source>
</evidence>
<keyword evidence="4 11" id="KW-0240">DNA-directed RNA polymerase</keyword>
<gene>
    <name evidence="11" type="primary">rpoA</name>
    <name evidence="13" type="ORF">EI684_11195</name>
</gene>
<evidence type="ECO:0000259" key="12">
    <source>
        <dbReference type="SMART" id="SM00662"/>
    </source>
</evidence>
<dbReference type="GO" id="GO:0046983">
    <property type="term" value="F:protein dimerization activity"/>
    <property type="evidence" value="ECO:0007669"/>
    <property type="project" value="InterPro"/>
</dbReference>
<dbReference type="GO" id="GO:0003677">
    <property type="term" value="F:DNA binding"/>
    <property type="evidence" value="ECO:0007669"/>
    <property type="project" value="UniProtKB-UniRule"/>
</dbReference>
<evidence type="ECO:0000256" key="11">
    <source>
        <dbReference type="HAMAP-Rule" id="MF_00059"/>
    </source>
</evidence>
<dbReference type="GO" id="GO:0003899">
    <property type="term" value="F:DNA-directed RNA polymerase activity"/>
    <property type="evidence" value="ECO:0007669"/>
    <property type="project" value="UniProtKB-UniRule"/>
</dbReference>